<dbReference type="PROSITE" id="PS51257">
    <property type="entry name" value="PROKAR_LIPOPROTEIN"/>
    <property type="match status" value="1"/>
</dbReference>
<accession>A0ABQ4NQF2</accession>
<gene>
    <name evidence="2" type="ORF">JANAI62_31330</name>
</gene>
<proteinExistence type="predicted"/>
<evidence type="ECO:0008006" key="4">
    <source>
        <dbReference type="Google" id="ProtNLM"/>
    </source>
</evidence>
<keyword evidence="1" id="KW-0732">Signal</keyword>
<dbReference type="InterPro" id="IPR021308">
    <property type="entry name" value="GfcB"/>
</dbReference>
<keyword evidence="3" id="KW-1185">Reference proteome</keyword>
<organism evidence="2 3">
    <name type="scientific">Jannaschia pagri</name>
    <dbReference type="NCBI Taxonomy" id="2829797"/>
    <lineage>
        <taxon>Bacteria</taxon>
        <taxon>Pseudomonadati</taxon>
        <taxon>Pseudomonadota</taxon>
        <taxon>Alphaproteobacteria</taxon>
        <taxon>Rhodobacterales</taxon>
        <taxon>Roseobacteraceae</taxon>
        <taxon>Jannaschia</taxon>
    </lineage>
</organism>
<evidence type="ECO:0000313" key="3">
    <source>
        <dbReference type="Proteomes" id="UP000786693"/>
    </source>
</evidence>
<feature type="signal peptide" evidence="1">
    <location>
        <begin position="1"/>
        <end position="20"/>
    </location>
</feature>
<evidence type="ECO:0000256" key="1">
    <source>
        <dbReference type="SAM" id="SignalP"/>
    </source>
</evidence>
<protein>
    <recommendedName>
        <fullName evidence="4">Group 4 capsule polysaccharide lipoprotein gfcB, YjbF</fullName>
    </recommendedName>
</protein>
<reference evidence="2 3" key="1">
    <citation type="submission" date="2021-05" db="EMBL/GenBank/DDBJ databases">
        <title>Bacteria Genome sequencing.</title>
        <authorList>
            <person name="Takabe Y."/>
            <person name="Nakajima Y."/>
            <person name="Suzuki S."/>
            <person name="Shiozaki T."/>
        </authorList>
    </citation>
    <scope>NUCLEOTIDE SEQUENCE [LARGE SCALE GENOMIC DNA]</scope>
    <source>
        <strain evidence="2 3">AI_62</strain>
    </source>
</reference>
<dbReference type="InterPro" id="IPR023373">
    <property type="entry name" value="YmcC_sf"/>
</dbReference>
<dbReference type="Gene3D" id="2.40.360.10">
    <property type="entry name" value="YmcC-like"/>
    <property type="match status" value="1"/>
</dbReference>
<sequence>MIRSRTLRLCACAAWLGVLAACSGGTNTDTGADDSVVSLAFGRLLDAIPLGGQTAEAPDPRRVLTGAAIAQSPTPVLMVVVQRTDIAFTMIPLTTNGDTVQWRDAAGGAIFMRDGLLVGTRALGNDLYGADVAPLAEALRAGGGQDVHRINYVLDGQEQVRAIQYLCDVRPVGAETLTFFGTSYRTTAYDEVCTGDGPDFTNRYWIDSQGSIRRSLERISDPVGAVEVSVLKR</sequence>
<dbReference type="RefSeq" id="WP_220750004.1">
    <property type="nucleotide sequence ID" value="NZ_BPFH01000006.1"/>
</dbReference>
<comment type="caution">
    <text evidence="2">The sequence shown here is derived from an EMBL/GenBank/DDBJ whole genome shotgun (WGS) entry which is preliminary data.</text>
</comment>
<dbReference type="Pfam" id="PF11102">
    <property type="entry name" value="YjbF"/>
    <property type="match status" value="1"/>
</dbReference>
<dbReference type="SUPFAM" id="SSF159270">
    <property type="entry name" value="YmcC-like"/>
    <property type="match status" value="1"/>
</dbReference>
<name>A0ABQ4NQF2_9RHOB</name>
<feature type="chain" id="PRO_5045871068" description="Group 4 capsule polysaccharide lipoprotein gfcB, YjbF" evidence="1">
    <location>
        <begin position="21"/>
        <end position="233"/>
    </location>
</feature>
<evidence type="ECO:0000313" key="2">
    <source>
        <dbReference type="EMBL" id="GIT96510.1"/>
    </source>
</evidence>
<dbReference type="Proteomes" id="UP000786693">
    <property type="component" value="Unassembled WGS sequence"/>
</dbReference>
<dbReference type="EMBL" id="BPFH01000006">
    <property type="protein sequence ID" value="GIT96510.1"/>
    <property type="molecule type" value="Genomic_DNA"/>
</dbReference>